<protein>
    <submittedName>
        <fullName evidence="1">Uncharacterized protein</fullName>
    </submittedName>
</protein>
<evidence type="ECO:0000313" key="1">
    <source>
        <dbReference type="EMBL" id="EGD06796.1"/>
    </source>
</evidence>
<gene>
    <name evidence="1" type="ORF">XVE_5024</name>
</gene>
<feature type="non-terminal residue" evidence="1">
    <location>
        <position position="33"/>
    </location>
</feature>
<sequence>MEPIMSDLMSLILACSVGVHPQTVQAIIKHESG</sequence>
<accession>F0BL52</accession>
<dbReference type="EMBL" id="AEQV01000288">
    <property type="protein sequence ID" value="EGD06796.1"/>
    <property type="molecule type" value="Genomic_DNA"/>
</dbReference>
<proteinExistence type="predicted"/>
<comment type="caution">
    <text evidence="1">The sequence shown here is derived from an EMBL/GenBank/DDBJ whole genome shotgun (WGS) entry which is preliminary data.</text>
</comment>
<evidence type="ECO:0000313" key="2">
    <source>
        <dbReference type="Proteomes" id="UP000003299"/>
    </source>
</evidence>
<name>F0BL52_9XANT</name>
<organism evidence="1 2">
    <name type="scientific">Xanthomonas vesicatoria ATCC 35937</name>
    <dbReference type="NCBI Taxonomy" id="925775"/>
    <lineage>
        <taxon>Bacteria</taxon>
        <taxon>Pseudomonadati</taxon>
        <taxon>Pseudomonadota</taxon>
        <taxon>Gammaproteobacteria</taxon>
        <taxon>Lysobacterales</taxon>
        <taxon>Lysobacteraceae</taxon>
        <taxon>Xanthomonas</taxon>
    </lineage>
</organism>
<reference evidence="1 2" key="1">
    <citation type="journal article" date="2011" name="BMC Genomics">
        <title>Comparative genomics reveals diversity among xanthomonads infecting tomato and pepper.</title>
        <authorList>
            <person name="Potnis N."/>
            <person name="Krasileva K."/>
            <person name="Chow V."/>
            <person name="Almeida N.F."/>
            <person name="Patil P.B."/>
            <person name="Ryan R.P."/>
            <person name="Sharlach M."/>
            <person name="Behlau F."/>
            <person name="Dow J.M."/>
            <person name="Momol M.T."/>
            <person name="White F.F."/>
            <person name="Preston J.F."/>
            <person name="Vinatzer B.A."/>
            <person name="Koebnik R."/>
            <person name="Setubal J.C."/>
            <person name="Norman D.J."/>
            <person name="Staskawicz B.J."/>
            <person name="Jones J.B."/>
        </authorList>
    </citation>
    <scope>NUCLEOTIDE SEQUENCE [LARGE SCALE GENOMIC DNA]</scope>
    <source>
        <strain evidence="1 2">ATCC 35937</strain>
    </source>
</reference>
<dbReference type="AlphaFoldDB" id="F0BL52"/>
<dbReference type="Proteomes" id="UP000003299">
    <property type="component" value="Unassembled WGS sequence"/>
</dbReference>